<keyword evidence="4" id="KW-0004">4Fe-4S</keyword>
<evidence type="ECO:0000256" key="6">
    <source>
        <dbReference type="ARBA" id="ARBA00022967"/>
    </source>
</evidence>
<dbReference type="PANTHER" id="PTHR43105:SF13">
    <property type="entry name" value="NADH-UBIQUINONE OXIDOREDUCTASE 75 KDA SUBUNIT, MITOCHONDRIAL"/>
    <property type="match status" value="1"/>
</dbReference>
<feature type="domain" description="4Fe-4S Mo/W bis-MGD-type" evidence="11">
    <location>
        <begin position="1"/>
        <end position="31"/>
    </location>
</feature>
<dbReference type="SUPFAM" id="SSF53706">
    <property type="entry name" value="Formate dehydrogenase/DMSO reductase, domains 1-3"/>
    <property type="match status" value="1"/>
</dbReference>
<keyword evidence="9" id="KW-0520">NAD</keyword>
<evidence type="ECO:0000256" key="2">
    <source>
        <dbReference type="ARBA" id="ARBA00005404"/>
    </source>
</evidence>
<dbReference type="AlphaFoldDB" id="A0A8S3YI70"/>
<keyword evidence="7" id="KW-0408">Iron</keyword>
<dbReference type="GO" id="GO:0046872">
    <property type="term" value="F:metal ion binding"/>
    <property type="evidence" value="ECO:0007669"/>
    <property type="project" value="UniProtKB-KW"/>
</dbReference>
<comment type="cofactor">
    <cofactor evidence="10">
        <name>[2Fe-2S] cluster</name>
        <dbReference type="ChEBI" id="CHEBI:190135"/>
    </cofactor>
</comment>
<evidence type="ECO:0000256" key="1">
    <source>
        <dbReference type="ARBA" id="ARBA00001966"/>
    </source>
</evidence>
<proteinExistence type="inferred from homology"/>
<name>A0A8S3YI70_9EUPU</name>
<dbReference type="Pfam" id="PF00384">
    <property type="entry name" value="Molybdopterin"/>
    <property type="match status" value="1"/>
</dbReference>
<gene>
    <name evidence="12" type="ORF">CUNI_LOCUS1576</name>
</gene>
<keyword evidence="5" id="KW-0479">Metal-binding</keyword>
<keyword evidence="13" id="KW-1185">Reference proteome</keyword>
<sequence>MRILPRVNEDVNEEWISDKARFAYDGLLLQRLTTPFVKNNDDELEPVDWETAFIKVAERVKICDGSVMAGVAGSLADAEAMVCLKDLLNSLGCETLCTEEMFPTTKSGIDFRSNYILNSTIPGIEECDVLLLIATNPRLEAPLVNARIRKTWLHTDMCIFVVGAPVDLSYDYQYLGDSFAVLEDINKGVHPMAKALKLANKPMIILGSAGMQRLDSGPIYDIVRNIAEDAECHCAHENWQVFNFLHQSASQVGALDLGYQAGINPVKTLKPQLVFLLGADAGAVKRDDLYQNCTVVYIGHHGDYGAHMADVILPGAAYTEKHATYVNTEGRVQEVCQAVAPPGMARQDWTIIRALSEILNVPLPYDKLKDVRSRLVEVSPTFAHLDVVEKTGFAFISDRTCREKTITVQKQTAPLVSPFVKLRDFYLTDPISRASITMAKCVHSLDQSEGNNQY</sequence>
<dbReference type="InterPro" id="IPR050123">
    <property type="entry name" value="Prok_molybdopt-oxidoreductase"/>
</dbReference>
<dbReference type="Pfam" id="PF09326">
    <property type="entry name" value="NADH_dhqG_C"/>
    <property type="match status" value="1"/>
</dbReference>
<evidence type="ECO:0000256" key="4">
    <source>
        <dbReference type="ARBA" id="ARBA00022485"/>
    </source>
</evidence>
<dbReference type="InterPro" id="IPR006656">
    <property type="entry name" value="Mopterin_OxRdtase"/>
</dbReference>
<evidence type="ECO:0000259" key="11">
    <source>
        <dbReference type="PROSITE" id="PS51669"/>
    </source>
</evidence>
<evidence type="ECO:0000256" key="7">
    <source>
        <dbReference type="ARBA" id="ARBA00023004"/>
    </source>
</evidence>
<dbReference type="PANTHER" id="PTHR43105">
    <property type="entry name" value="RESPIRATORY NITRATE REDUCTASE"/>
    <property type="match status" value="1"/>
</dbReference>
<keyword evidence="8" id="KW-0411">Iron-sulfur</keyword>
<dbReference type="GO" id="GO:0051539">
    <property type="term" value="F:4 iron, 4 sulfur cluster binding"/>
    <property type="evidence" value="ECO:0007669"/>
    <property type="project" value="UniProtKB-KW"/>
</dbReference>
<comment type="caution">
    <text evidence="12">The sequence shown here is derived from an EMBL/GenBank/DDBJ whole genome shotgun (WGS) entry which is preliminary data.</text>
</comment>
<dbReference type="Pfam" id="PF22151">
    <property type="entry name" value="Fer4_NDSU1"/>
    <property type="match status" value="1"/>
</dbReference>
<protein>
    <recommendedName>
        <fullName evidence="3">NADH-ubiquinone oxidoreductase 75 kDa subunit, mitochondrial</fullName>
    </recommendedName>
</protein>
<dbReference type="Gene3D" id="3.40.50.740">
    <property type="match status" value="1"/>
</dbReference>
<dbReference type="Proteomes" id="UP000678393">
    <property type="component" value="Unassembled WGS sequence"/>
</dbReference>
<dbReference type="EMBL" id="CAJHNH020000199">
    <property type="protein sequence ID" value="CAG5116018.1"/>
    <property type="molecule type" value="Genomic_DNA"/>
</dbReference>
<evidence type="ECO:0000256" key="3">
    <source>
        <dbReference type="ARBA" id="ARBA00013888"/>
    </source>
</evidence>
<evidence type="ECO:0000256" key="8">
    <source>
        <dbReference type="ARBA" id="ARBA00023014"/>
    </source>
</evidence>
<evidence type="ECO:0000256" key="10">
    <source>
        <dbReference type="ARBA" id="ARBA00034078"/>
    </source>
</evidence>
<evidence type="ECO:0000313" key="13">
    <source>
        <dbReference type="Proteomes" id="UP000678393"/>
    </source>
</evidence>
<dbReference type="InterPro" id="IPR006963">
    <property type="entry name" value="Mopterin_OxRdtase_4Fe-4S_dom"/>
</dbReference>
<comment type="similarity">
    <text evidence="2">Belongs to the complex I 75 kDa subunit family.</text>
</comment>
<dbReference type="InterPro" id="IPR015405">
    <property type="entry name" value="NDUFS1-like_C"/>
</dbReference>
<evidence type="ECO:0000313" key="12">
    <source>
        <dbReference type="EMBL" id="CAG5116018.1"/>
    </source>
</evidence>
<accession>A0A8S3YI70</accession>
<dbReference type="GO" id="GO:0016651">
    <property type="term" value="F:oxidoreductase activity, acting on NAD(P)H"/>
    <property type="evidence" value="ECO:0007669"/>
    <property type="project" value="InterPro"/>
</dbReference>
<keyword evidence="6" id="KW-1278">Translocase</keyword>
<evidence type="ECO:0000256" key="9">
    <source>
        <dbReference type="ARBA" id="ARBA00023027"/>
    </source>
</evidence>
<dbReference type="GO" id="GO:0016020">
    <property type="term" value="C:membrane"/>
    <property type="evidence" value="ECO:0007669"/>
    <property type="project" value="TreeGrafter"/>
</dbReference>
<reference evidence="12" key="1">
    <citation type="submission" date="2021-04" db="EMBL/GenBank/DDBJ databases">
        <authorList>
            <consortium name="Molecular Ecology Group"/>
        </authorList>
    </citation>
    <scope>NUCLEOTIDE SEQUENCE</scope>
</reference>
<evidence type="ECO:0000256" key="5">
    <source>
        <dbReference type="ARBA" id="ARBA00022723"/>
    </source>
</evidence>
<dbReference type="OrthoDB" id="10249365at2759"/>
<comment type="cofactor">
    <cofactor evidence="1">
        <name>[4Fe-4S] cluster</name>
        <dbReference type="ChEBI" id="CHEBI:49883"/>
    </cofactor>
</comment>
<dbReference type="PROSITE" id="PS51669">
    <property type="entry name" value="4FE4S_MOW_BIS_MGD"/>
    <property type="match status" value="1"/>
</dbReference>
<organism evidence="12 13">
    <name type="scientific">Candidula unifasciata</name>
    <dbReference type="NCBI Taxonomy" id="100452"/>
    <lineage>
        <taxon>Eukaryota</taxon>
        <taxon>Metazoa</taxon>
        <taxon>Spiralia</taxon>
        <taxon>Lophotrochozoa</taxon>
        <taxon>Mollusca</taxon>
        <taxon>Gastropoda</taxon>
        <taxon>Heterobranchia</taxon>
        <taxon>Euthyneura</taxon>
        <taxon>Panpulmonata</taxon>
        <taxon>Eupulmonata</taxon>
        <taxon>Stylommatophora</taxon>
        <taxon>Helicina</taxon>
        <taxon>Helicoidea</taxon>
        <taxon>Geomitridae</taxon>
        <taxon>Candidula</taxon>
    </lineage>
</organism>